<feature type="transmembrane region" description="Helical" evidence="1">
    <location>
        <begin position="77"/>
        <end position="98"/>
    </location>
</feature>
<sequence>MSLFSLQCIKASTAATSYVVKGETLIEKAFGINWYDQILRREENAAIIPLSSVDLLPPELYGLKMLRKAFHAKHLQMFSYFFICLTVFLQLSSIHSLVRITNKYVCLNDTGVGLLYIWGRYTNLGNDVNNVPDGKCSCSSDLTFSCTQFPTGSNQLPQGQLTCGTEFGCAHELKNTKSICTASIKVGALQRDGSVLGPGSVKADGKCECDQEMKLQCTQPPTGANKLPNFGHKTCVADTTCPNVL</sequence>
<keyword evidence="1" id="KW-0472">Membrane</keyword>
<evidence type="ECO:0000256" key="1">
    <source>
        <dbReference type="SAM" id="Phobius"/>
    </source>
</evidence>
<dbReference type="EMBL" id="AVOT02007350">
    <property type="protein sequence ID" value="MBW0483710.1"/>
    <property type="molecule type" value="Genomic_DNA"/>
</dbReference>
<proteinExistence type="predicted"/>
<accession>A0A9Q3CIG7</accession>
<protein>
    <submittedName>
        <fullName evidence="2">Uncharacterized protein</fullName>
    </submittedName>
</protein>
<comment type="caution">
    <text evidence="2">The sequence shown here is derived from an EMBL/GenBank/DDBJ whole genome shotgun (WGS) entry which is preliminary data.</text>
</comment>
<evidence type="ECO:0000313" key="3">
    <source>
        <dbReference type="Proteomes" id="UP000765509"/>
    </source>
</evidence>
<reference evidence="2" key="1">
    <citation type="submission" date="2021-03" db="EMBL/GenBank/DDBJ databases">
        <title>Draft genome sequence of rust myrtle Austropuccinia psidii MF-1, a brazilian biotype.</title>
        <authorList>
            <person name="Quecine M.C."/>
            <person name="Pachon D.M.R."/>
            <person name="Bonatelli M.L."/>
            <person name="Correr F.H."/>
            <person name="Franceschini L.M."/>
            <person name="Leite T.F."/>
            <person name="Margarido G.R.A."/>
            <person name="Almeida C.A."/>
            <person name="Ferrarezi J.A."/>
            <person name="Labate C.A."/>
        </authorList>
    </citation>
    <scope>NUCLEOTIDE SEQUENCE</scope>
    <source>
        <strain evidence="2">MF-1</strain>
    </source>
</reference>
<organism evidence="2 3">
    <name type="scientific">Austropuccinia psidii MF-1</name>
    <dbReference type="NCBI Taxonomy" id="1389203"/>
    <lineage>
        <taxon>Eukaryota</taxon>
        <taxon>Fungi</taxon>
        <taxon>Dikarya</taxon>
        <taxon>Basidiomycota</taxon>
        <taxon>Pucciniomycotina</taxon>
        <taxon>Pucciniomycetes</taxon>
        <taxon>Pucciniales</taxon>
        <taxon>Sphaerophragmiaceae</taxon>
        <taxon>Austropuccinia</taxon>
    </lineage>
</organism>
<dbReference type="Proteomes" id="UP000765509">
    <property type="component" value="Unassembled WGS sequence"/>
</dbReference>
<evidence type="ECO:0000313" key="2">
    <source>
        <dbReference type="EMBL" id="MBW0483710.1"/>
    </source>
</evidence>
<name>A0A9Q3CIG7_9BASI</name>
<gene>
    <name evidence="2" type="ORF">O181_023425</name>
</gene>
<keyword evidence="1" id="KW-1133">Transmembrane helix</keyword>
<keyword evidence="3" id="KW-1185">Reference proteome</keyword>
<keyword evidence="1" id="KW-0812">Transmembrane</keyword>
<dbReference type="AlphaFoldDB" id="A0A9Q3CIG7"/>